<evidence type="ECO:0000313" key="1">
    <source>
        <dbReference type="EMBL" id="KIE44431.1"/>
    </source>
</evidence>
<evidence type="ECO:0000313" key="2">
    <source>
        <dbReference type="Proteomes" id="UP000031366"/>
    </source>
</evidence>
<dbReference type="Proteomes" id="UP000031366">
    <property type="component" value="Unassembled WGS sequence"/>
</dbReference>
<dbReference type="OrthoDB" id="9808584at2"/>
<protein>
    <submittedName>
        <fullName evidence="1">Uncharacterized protein</fullName>
    </submittedName>
</protein>
<name>A0A0C1R1W4_9CLOT</name>
<reference evidence="1 2" key="1">
    <citation type="journal article" date="2015" name="Infect. Genet. Evol.">
        <title>Genomic sequences of six botulinum neurotoxin-producing strains representing three clostridial species illustrate the mobility and diversity of botulinum neurotoxin genes.</title>
        <authorList>
            <person name="Smith T.J."/>
            <person name="Hill K.K."/>
            <person name="Xie G."/>
            <person name="Foley B.T."/>
            <person name="Williamson C.H."/>
            <person name="Foster J.T."/>
            <person name="Johnson S.L."/>
            <person name="Chertkov O."/>
            <person name="Teshima H."/>
            <person name="Gibbons H.S."/>
            <person name="Johnsky L.A."/>
            <person name="Karavis M.A."/>
            <person name="Smith L.A."/>
        </authorList>
    </citation>
    <scope>NUCLEOTIDE SEQUENCE [LARGE SCALE GENOMIC DNA]</scope>
    <source>
        <strain evidence="1 2">CDC 2741</strain>
    </source>
</reference>
<dbReference type="STRING" id="29341.RSJ17_04035"/>
<dbReference type="AlphaFoldDB" id="A0A0C1R1W4"/>
<keyword evidence="2" id="KW-1185">Reference proteome</keyword>
<gene>
    <name evidence="1" type="ORF">U732_246</name>
</gene>
<sequence>MRDELTNILISLKENNISVDNAKMLIERLYTPYKGKNINIIVFQSGKEPVKLNLPIKFVLSVIKTFGTIPNLGIKQLESVDLKKLSKLISVAVQEKITGEILELETDEHNIVKVSIV</sequence>
<comment type="caution">
    <text evidence="1">The sequence shown here is derived from an EMBL/GenBank/DDBJ whole genome shotgun (WGS) entry which is preliminary data.</text>
</comment>
<proteinExistence type="predicted"/>
<dbReference type="RefSeq" id="WP_039635985.1">
    <property type="nucleotide sequence ID" value="NZ_AYSO01000020.1"/>
</dbReference>
<organism evidence="1 2">
    <name type="scientific">Clostridium argentinense CDC 2741</name>
    <dbReference type="NCBI Taxonomy" id="1418104"/>
    <lineage>
        <taxon>Bacteria</taxon>
        <taxon>Bacillati</taxon>
        <taxon>Bacillota</taxon>
        <taxon>Clostridia</taxon>
        <taxon>Eubacteriales</taxon>
        <taxon>Clostridiaceae</taxon>
        <taxon>Clostridium</taxon>
    </lineage>
</organism>
<dbReference type="EMBL" id="AYSO01000020">
    <property type="protein sequence ID" value="KIE44431.1"/>
    <property type="molecule type" value="Genomic_DNA"/>
</dbReference>
<accession>A0A0C1R1W4</accession>